<reference evidence="3" key="1">
    <citation type="journal article" date="2015" name="Nat. Genet.">
        <title>The genome and transcriptome of the zoonotic hookworm Ancylostoma ceylanicum identify infection-specific gene families.</title>
        <authorList>
            <person name="Schwarz E.M."/>
            <person name="Hu Y."/>
            <person name="Antoshechkin I."/>
            <person name="Miller M.M."/>
            <person name="Sternberg P.W."/>
            <person name="Aroian R.V."/>
        </authorList>
    </citation>
    <scope>NUCLEOTIDE SEQUENCE</scope>
    <source>
        <strain evidence="3">HY135</strain>
    </source>
</reference>
<feature type="region of interest" description="Disordered" evidence="1">
    <location>
        <begin position="1"/>
        <end position="54"/>
    </location>
</feature>
<dbReference type="Proteomes" id="UP000024635">
    <property type="component" value="Unassembled WGS sequence"/>
</dbReference>
<evidence type="ECO:0000313" key="3">
    <source>
        <dbReference type="Proteomes" id="UP000024635"/>
    </source>
</evidence>
<proteinExistence type="predicted"/>
<evidence type="ECO:0000313" key="2">
    <source>
        <dbReference type="EMBL" id="EYB97494.1"/>
    </source>
</evidence>
<dbReference type="AlphaFoldDB" id="A0A016T4H7"/>
<feature type="region of interest" description="Disordered" evidence="1">
    <location>
        <begin position="68"/>
        <end position="87"/>
    </location>
</feature>
<gene>
    <name evidence="2" type="primary">Acey_s0140.g2175</name>
    <name evidence="2" type="ORF">Y032_0140g2175</name>
</gene>
<keyword evidence="3" id="KW-1185">Reference proteome</keyword>
<evidence type="ECO:0000256" key="1">
    <source>
        <dbReference type="SAM" id="MobiDB-lite"/>
    </source>
</evidence>
<organism evidence="2 3">
    <name type="scientific">Ancylostoma ceylanicum</name>
    <dbReference type="NCBI Taxonomy" id="53326"/>
    <lineage>
        <taxon>Eukaryota</taxon>
        <taxon>Metazoa</taxon>
        <taxon>Ecdysozoa</taxon>
        <taxon>Nematoda</taxon>
        <taxon>Chromadorea</taxon>
        <taxon>Rhabditida</taxon>
        <taxon>Rhabditina</taxon>
        <taxon>Rhabditomorpha</taxon>
        <taxon>Strongyloidea</taxon>
        <taxon>Ancylostomatidae</taxon>
        <taxon>Ancylostomatinae</taxon>
        <taxon>Ancylostoma</taxon>
    </lineage>
</organism>
<comment type="caution">
    <text evidence="2">The sequence shown here is derived from an EMBL/GenBank/DDBJ whole genome shotgun (WGS) entry which is preliminary data.</text>
</comment>
<protein>
    <submittedName>
        <fullName evidence="2">Uncharacterized protein</fullName>
    </submittedName>
</protein>
<sequence>MAAEPLSQQTHCRNESTAQTSQDKKMSSTRRSDVQHLSRQRSKTYLPGAEPTDHRLIVEKRQAAILLKRRDAGKRHEFRPKPVTAAS</sequence>
<dbReference type="EMBL" id="JARK01001476">
    <property type="protein sequence ID" value="EYB97494.1"/>
    <property type="molecule type" value="Genomic_DNA"/>
</dbReference>
<name>A0A016T4H7_9BILA</name>
<feature type="compositionally biased region" description="Polar residues" evidence="1">
    <location>
        <begin position="1"/>
        <end position="21"/>
    </location>
</feature>
<feature type="compositionally biased region" description="Basic and acidic residues" evidence="1">
    <location>
        <begin position="22"/>
        <end position="36"/>
    </location>
</feature>
<accession>A0A016T4H7</accession>